<name>A0A238YMW2_9RHOB</name>
<dbReference type="PANTHER" id="PTHR45586">
    <property type="entry name" value="TPR REPEAT-CONTAINING PROTEIN PA4667"/>
    <property type="match status" value="1"/>
</dbReference>
<dbReference type="InterPro" id="IPR051012">
    <property type="entry name" value="CellSynth/LPSAsmb/PSIAsmb"/>
</dbReference>
<dbReference type="Gene3D" id="1.25.40.10">
    <property type="entry name" value="Tetratricopeptide repeat domain"/>
    <property type="match status" value="5"/>
</dbReference>
<dbReference type="EMBL" id="FZNN01000018">
    <property type="protein sequence ID" value="SNR71779.1"/>
    <property type="molecule type" value="Genomic_DNA"/>
</dbReference>
<dbReference type="Pfam" id="PF14559">
    <property type="entry name" value="TPR_19"/>
    <property type="match status" value="2"/>
</dbReference>
<dbReference type="InterPro" id="IPR019734">
    <property type="entry name" value="TPR_rpt"/>
</dbReference>
<dbReference type="Proteomes" id="UP000198417">
    <property type="component" value="Unassembled WGS sequence"/>
</dbReference>
<dbReference type="Pfam" id="PF13432">
    <property type="entry name" value="TPR_16"/>
    <property type="match status" value="4"/>
</dbReference>
<dbReference type="RefSeq" id="WP_089272632.1">
    <property type="nucleotide sequence ID" value="NZ_FZNN01000018.1"/>
</dbReference>
<organism evidence="3 4">
    <name type="scientific">Puniceibacterium sediminis</name>
    <dbReference type="NCBI Taxonomy" id="1608407"/>
    <lineage>
        <taxon>Bacteria</taxon>
        <taxon>Pseudomonadati</taxon>
        <taxon>Pseudomonadota</taxon>
        <taxon>Alphaproteobacteria</taxon>
        <taxon>Rhodobacterales</taxon>
        <taxon>Paracoccaceae</taxon>
        <taxon>Puniceibacterium</taxon>
    </lineage>
</organism>
<protein>
    <submittedName>
        <fullName evidence="3">Tetratricopeptide repeat-containing protein</fullName>
    </submittedName>
</protein>
<evidence type="ECO:0000313" key="4">
    <source>
        <dbReference type="Proteomes" id="UP000198417"/>
    </source>
</evidence>
<dbReference type="SUPFAM" id="SSF48452">
    <property type="entry name" value="TPR-like"/>
    <property type="match status" value="3"/>
</dbReference>
<keyword evidence="1" id="KW-0677">Repeat</keyword>
<accession>A0A238YMW2</accession>
<dbReference type="OrthoDB" id="7637125at2"/>
<reference evidence="3 4" key="1">
    <citation type="submission" date="2017-06" db="EMBL/GenBank/DDBJ databases">
        <authorList>
            <person name="Kim H.J."/>
            <person name="Triplett B.A."/>
        </authorList>
    </citation>
    <scope>NUCLEOTIDE SEQUENCE [LARGE SCALE GENOMIC DNA]</scope>
    <source>
        <strain evidence="3 4">DSM 29052</strain>
    </source>
</reference>
<dbReference type="PROSITE" id="PS51257">
    <property type="entry name" value="PROKAR_LIPOPROTEIN"/>
    <property type="match status" value="1"/>
</dbReference>
<dbReference type="AlphaFoldDB" id="A0A238YMW2"/>
<dbReference type="PANTHER" id="PTHR45586:SF1">
    <property type="entry name" value="LIPOPOLYSACCHARIDE ASSEMBLY PROTEIN B"/>
    <property type="match status" value="1"/>
</dbReference>
<evidence type="ECO:0000256" key="1">
    <source>
        <dbReference type="ARBA" id="ARBA00022737"/>
    </source>
</evidence>
<dbReference type="InterPro" id="IPR011990">
    <property type="entry name" value="TPR-like_helical_dom_sf"/>
</dbReference>
<gene>
    <name evidence="3" type="ORF">SAMN06265370_1187</name>
</gene>
<sequence length="831" mass="90591">MITDFPRFRPILILVVLCSGLFLAACESSEEKAERYFQSGMTLLEAGDEDRALIEFRNVFKYDGFHKEARQAYADILMKKGKPQEAYSQYLRLIEQYPDILEVRRTLAEMAIQTGNWEEVERHGKAALALAPDDPQTRAIGLALDYRQASVDRDQNARARIAGDADTLLATLRAGGGPDNAALVRIVIDNLASGEDPAAALPAIDEALARTPDALDLNTIKVRMLAQIGDTEGTGAQLRRMIEMFPDSREIQQALINWYMSQNDIDGAEVFLRKLAGDDTADSADHLSVVQLLRTARGDDAARAELNRLSAVNAGTENGRLYTAMLASMDFEAGQTADAITTMQAALEGAEPNAQTGRLQVMLARMLASTGAIDDAHTLVDQALAEDSGNVPALKLQASWLIDADKPGEAIIALRTALNQNPRDPETLTLMAMAHERDGDVDLMGERLALAVEVSGSAPAEALRYARLLLEQGRNQVAIAVLEDARQRAPLNLDVLLLLAETHLRGRSWPLAQNIVDALRAIDTPEAQQAAPTLQAAILQGQNRTEDSLAVLQAEVGDNVSEADRQATRAVVLIVQTQIRSGKIEEARAYLDDILGKSPDNADLQLLDANLHALMGEMDQAESGYRALIERFPQNDLPVRLLLSVLSATGHGDQIPDVIQQALERMPEAPNLLWIQASLLERDGDIDGAIKVYEALYARDSGNVVIANNLASLITSHRDDPQSIERGFTIARRLRDTKVPAFQDTYGWIEYLRGNFDEALRYLEPAAAGLTTDPLAQYHLGMTYAKLGQTAQAGAALTRALDMAGDSPLPQFEKARETLAALREPAVPSDP</sequence>
<evidence type="ECO:0000313" key="3">
    <source>
        <dbReference type="EMBL" id="SNR71779.1"/>
    </source>
</evidence>
<dbReference type="SMART" id="SM00028">
    <property type="entry name" value="TPR"/>
    <property type="match status" value="7"/>
</dbReference>
<proteinExistence type="predicted"/>
<keyword evidence="4" id="KW-1185">Reference proteome</keyword>
<keyword evidence="2" id="KW-0802">TPR repeat</keyword>
<evidence type="ECO:0000256" key="2">
    <source>
        <dbReference type="ARBA" id="ARBA00022803"/>
    </source>
</evidence>